<organism evidence="3 4">
    <name type="scientific">Dactylosporangium aurantiacum</name>
    <dbReference type="NCBI Taxonomy" id="35754"/>
    <lineage>
        <taxon>Bacteria</taxon>
        <taxon>Bacillati</taxon>
        <taxon>Actinomycetota</taxon>
        <taxon>Actinomycetes</taxon>
        <taxon>Micromonosporales</taxon>
        <taxon>Micromonosporaceae</taxon>
        <taxon>Dactylosporangium</taxon>
    </lineage>
</organism>
<name>A0A9Q9MMJ6_9ACTN</name>
<sequence length="408" mass="43186">MVEEQLRQTLERAAAAGPMPPADLLARVDAGHLRRRAARRAGWSGLAGVVVLVIIGSVALLPHAGKTPPVGASPSPSGSASGASSPVEPKVKDAAPVEQVWPQAVLSVPARSGQGTNEPVTMLDEHTVLLAVHTGEDKVVSLAAYDLRTKTERMLTELPAPPGLQGYWPGPFTAGDGLIVWSAYAWGKDGSKTFEYWSMRYDGTGKRRFRTADLGVGERVVVADGALYGGSFAGGGIVRVPLDGGAPAQVPGSSGYRLARWPWAVTAGPASTSQPAAWNLVTGERRTPAPRPLPSPWWSAADQDTWLGIDDNRLRFAQATDGSWQVTTNGFDPVTLTDGWLVGGTLLNLLHPNDPKQPALWDLRTGVVATYGTPATSGSSLRGQVAHPLAWWPSGERLMVFDPARVTP</sequence>
<dbReference type="SUPFAM" id="SSF69304">
    <property type="entry name" value="Tricorn protease N-terminal domain"/>
    <property type="match status" value="1"/>
</dbReference>
<dbReference type="RefSeq" id="WP_033359859.1">
    <property type="nucleotide sequence ID" value="NZ_CP073767.1"/>
</dbReference>
<keyword evidence="2" id="KW-1133">Transmembrane helix</keyword>
<dbReference type="Proteomes" id="UP001058003">
    <property type="component" value="Chromosome"/>
</dbReference>
<keyword evidence="4" id="KW-1185">Reference proteome</keyword>
<dbReference type="OrthoDB" id="3542794at2"/>
<dbReference type="AlphaFoldDB" id="A0A9Q9MMJ6"/>
<dbReference type="KEGG" id="daur:Daura_00455"/>
<protein>
    <submittedName>
        <fullName evidence="3">Uncharacterized protein</fullName>
    </submittedName>
</protein>
<gene>
    <name evidence="3" type="ORF">Daura_00455</name>
</gene>
<evidence type="ECO:0000313" key="4">
    <source>
        <dbReference type="Proteomes" id="UP001058003"/>
    </source>
</evidence>
<feature type="region of interest" description="Disordered" evidence="1">
    <location>
        <begin position="66"/>
        <end position="94"/>
    </location>
</feature>
<accession>A0A9Q9MMJ6</accession>
<reference evidence="3" key="1">
    <citation type="submission" date="2021-04" db="EMBL/GenBank/DDBJ databases">
        <title>Dactylosporangium aurantiacum NRRL B-8018 full assembly.</title>
        <authorList>
            <person name="Hartkoorn R.C."/>
            <person name="Beaudoing E."/>
            <person name="Hot D."/>
        </authorList>
    </citation>
    <scope>NUCLEOTIDE SEQUENCE</scope>
    <source>
        <strain evidence="3">NRRL B-8018</strain>
    </source>
</reference>
<proteinExistence type="predicted"/>
<feature type="transmembrane region" description="Helical" evidence="2">
    <location>
        <begin position="41"/>
        <end position="61"/>
    </location>
</feature>
<evidence type="ECO:0000313" key="3">
    <source>
        <dbReference type="EMBL" id="UWZ54807.1"/>
    </source>
</evidence>
<keyword evidence="2" id="KW-0812">Transmembrane</keyword>
<evidence type="ECO:0000256" key="2">
    <source>
        <dbReference type="SAM" id="Phobius"/>
    </source>
</evidence>
<evidence type="ECO:0000256" key="1">
    <source>
        <dbReference type="SAM" id="MobiDB-lite"/>
    </source>
</evidence>
<feature type="compositionally biased region" description="Low complexity" evidence="1">
    <location>
        <begin position="68"/>
        <end position="87"/>
    </location>
</feature>
<keyword evidence="2" id="KW-0472">Membrane</keyword>
<dbReference type="EMBL" id="CP073767">
    <property type="protein sequence ID" value="UWZ54807.1"/>
    <property type="molecule type" value="Genomic_DNA"/>
</dbReference>